<dbReference type="EMBL" id="SWLG01000003">
    <property type="protein sequence ID" value="TLS38443.1"/>
    <property type="molecule type" value="Genomic_DNA"/>
</dbReference>
<dbReference type="RefSeq" id="WP_138123729.1">
    <property type="nucleotide sequence ID" value="NZ_SWLG01000003.1"/>
</dbReference>
<protein>
    <submittedName>
        <fullName evidence="1">Uncharacterized protein</fullName>
    </submittedName>
</protein>
<dbReference type="Proteomes" id="UP000308230">
    <property type="component" value="Unassembled WGS sequence"/>
</dbReference>
<gene>
    <name evidence="1" type="ORF">FCL54_04710</name>
</gene>
<name>A0A5R9FC25_9BACL</name>
<dbReference type="OrthoDB" id="2908682at2"/>
<keyword evidence="2" id="KW-1185">Reference proteome</keyword>
<evidence type="ECO:0000313" key="2">
    <source>
        <dbReference type="Proteomes" id="UP000308230"/>
    </source>
</evidence>
<evidence type="ECO:0000313" key="1">
    <source>
        <dbReference type="EMBL" id="TLS38443.1"/>
    </source>
</evidence>
<comment type="caution">
    <text evidence="1">The sequence shown here is derived from an EMBL/GenBank/DDBJ whole genome shotgun (WGS) entry which is preliminary data.</text>
</comment>
<organism evidence="1 2">
    <name type="scientific">Exobacillus caeni</name>
    <dbReference type="NCBI Taxonomy" id="2574798"/>
    <lineage>
        <taxon>Bacteria</taxon>
        <taxon>Bacillati</taxon>
        <taxon>Bacillota</taxon>
        <taxon>Bacilli</taxon>
        <taxon>Bacillales</taxon>
        <taxon>Guptibacillaceae</taxon>
        <taxon>Exobacillus</taxon>
    </lineage>
</organism>
<sequence>MKKSRVKSAVEVLMMLFYDEENKNEELALQTMELYISDLKMLSNIEFVAETIEKQKAFVLVHKLKLFDMEAAIKVERRLRGYPNYTVGELYWMRMRK</sequence>
<accession>A0A5R9FC25</accession>
<reference evidence="1 2" key="1">
    <citation type="submission" date="2019-04" db="EMBL/GenBank/DDBJ databases">
        <title>Bacillus caeni sp. nov., a bacterium isolated from mangrove sediment.</title>
        <authorList>
            <person name="Huang H."/>
            <person name="Mo K."/>
            <person name="Hu Y."/>
        </authorList>
    </citation>
    <scope>NUCLEOTIDE SEQUENCE [LARGE SCALE GENOMIC DNA]</scope>
    <source>
        <strain evidence="1 2">HB172195</strain>
    </source>
</reference>
<dbReference type="AlphaFoldDB" id="A0A5R9FC25"/>
<proteinExistence type="predicted"/>